<comment type="caution">
    <text evidence="1">The sequence shown here is derived from an EMBL/GenBank/DDBJ whole genome shotgun (WGS) entry which is preliminary data.</text>
</comment>
<sequence length="90" mass="9603">LAARTADGSFHPLFHGSALGGQGVAELVEGLVTLVPAAAQGTAGATEPRGTVFAVRPEPTGERTAYLRLYDGEVRPRRRLTFLRRESDGR</sequence>
<keyword evidence="2" id="KW-1185">Reference proteome</keyword>
<name>A0A6N9US81_9ACTN</name>
<reference evidence="1 2" key="1">
    <citation type="submission" date="2020-01" db="EMBL/GenBank/DDBJ databases">
        <title>Insect and environment-associated Actinomycetes.</title>
        <authorList>
            <person name="Currrie C."/>
            <person name="Chevrette M."/>
            <person name="Carlson C."/>
            <person name="Stubbendieck R."/>
            <person name="Wendt-Pienkowski E."/>
        </authorList>
    </citation>
    <scope>NUCLEOTIDE SEQUENCE [LARGE SCALE GENOMIC DNA]</scope>
    <source>
        <strain evidence="1 2">SID14172</strain>
    </source>
</reference>
<feature type="non-terminal residue" evidence="1">
    <location>
        <position position="1"/>
    </location>
</feature>
<accession>A0A6N9US81</accession>
<organism evidence="1 2">
    <name type="scientific">Streptomyces coelicoflavus</name>
    <dbReference type="NCBI Taxonomy" id="285562"/>
    <lineage>
        <taxon>Bacteria</taxon>
        <taxon>Bacillati</taxon>
        <taxon>Actinomycetota</taxon>
        <taxon>Actinomycetes</taxon>
        <taxon>Kitasatosporales</taxon>
        <taxon>Streptomycetaceae</taxon>
        <taxon>Streptomyces</taxon>
    </lineage>
</organism>
<dbReference type="Gene3D" id="3.40.50.300">
    <property type="entry name" value="P-loop containing nucleotide triphosphate hydrolases"/>
    <property type="match status" value="2"/>
</dbReference>
<gene>
    <name evidence="1" type="ORF">G3I46_29395</name>
</gene>
<dbReference type="InterPro" id="IPR027417">
    <property type="entry name" value="P-loop_NTPase"/>
</dbReference>
<feature type="non-terminal residue" evidence="1">
    <location>
        <position position="90"/>
    </location>
</feature>
<evidence type="ECO:0000313" key="2">
    <source>
        <dbReference type="Proteomes" id="UP000469545"/>
    </source>
</evidence>
<dbReference type="EMBL" id="JAAGMB010000660">
    <property type="protein sequence ID" value="NEB20565.1"/>
    <property type="molecule type" value="Genomic_DNA"/>
</dbReference>
<dbReference type="AlphaFoldDB" id="A0A6N9US81"/>
<evidence type="ECO:0000313" key="1">
    <source>
        <dbReference type="EMBL" id="NEB20565.1"/>
    </source>
</evidence>
<proteinExistence type="predicted"/>
<protein>
    <submittedName>
        <fullName evidence="1">GTP-binding protein</fullName>
    </submittedName>
</protein>
<dbReference type="Proteomes" id="UP000469545">
    <property type="component" value="Unassembled WGS sequence"/>
</dbReference>
<dbReference type="PRINTS" id="PR01037">
    <property type="entry name" value="TCRTETOQM"/>
</dbReference>